<dbReference type="Proteomes" id="UP000070224">
    <property type="component" value="Unassembled WGS sequence"/>
</dbReference>
<comment type="caution">
    <text evidence="1">The sequence shown here is derived from an EMBL/GenBank/DDBJ whole genome shotgun (WGS) entry which is preliminary data.</text>
</comment>
<keyword evidence="2" id="KW-1185">Reference proteome</keyword>
<accession>A0A134B609</accession>
<gene>
    <name evidence="1" type="ORF">HMPREF3185_01429</name>
</gene>
<dbReference type="STRING" id="322095.HMPREF3185_01429"/>
<protein>
    <submittedName>
        <fullName evidence="1">Uncharacterized protein</fullName>
    </submittedName>
</protein>
<organism evidence="1 2">
    <name type="scientific">Porphyromonas somerae</name>
    <dbReference type="NCBI Taxonomy" id="322095"/>
    <lineage>
        <taxon>Bacteria</taxon>
        <taxon>Pseudomonadati</taxon>
        <taxon>Bacteroidota</taxon>
        <taxon>Bacteroidia</taxon>
        <taxon>Bacteroidales</taxon>
        <taxon>Porphyromonadaceae</taxon>
        <taxon>Porphyromonas</taxon>
    </lineage>
</organism>
<reference evidence="2" key="1">
    <citation type="submission" date="2016-01" db="EMBL/GenBank/DDBJ databases">
        <authorList>
            <person name="Mitreva M."/>
            <person name="Pepin K.H."/>
            <person name="Mihindukulasuriya K.A."/>
            <person name="Fulton R."/>
            <person name="Fronick C."/>
            <person name="O'Laughlin M."/>
            <person name="Miner T."/>
            <person name="Herter B."/>
            <person name="Rosa B.A."/>
            <person name="Cordes M."/>
            <person name="Tomlinson C."/>
            <person name="Wollam A."/>
            <person name="Palsikar V.B."/>
            <person name="Mardis E.R."/>
            <person name="Wilson R.K."/>
        </authorList>
    </citation>
    <scope>NUCLEOTIDE SEQUENCE [LARGE SCALE GENOMIC DNA]</scope>
    <source>
        <strain evidence="2">KA00683</strain>
    </source>
</reference>
<evidence type="ECO:0000313" key="2">
    <source>
        <dbReference type="Proteomes" id="UP000070224"/>
    </source>
</evidence>
<name>A0A134B609_9PORP</name>
<dbReference type="EMBL" id="LSDK01000093">
    <property type="protein sequence ID" value="KXB75371.1"/>
    <property type="molecule type" value="Genomic_DNA"/>
</dbReference>
<dbReference type="RefSeq" id="WP_197417848.1">
    <property type="nucleotide sequence ID" value="NZ_KQ960453.1"/>
</dbReference>
<dbReference type="AlphaFoldDB" id="A0A134B609"/>
<sequence length="285" mass="32297">MDKAFLLLARDFSPRTDEVIQLLVTLFSPLKSKGKLITFESSNTYSYSMALFTLGEYTIKAVQQVGRQFKMLTQPIPSAVRALSVLLFFTFFLPSNEGYAQTQVAALRDYHHYQRVTGDNRGAPKGYYFEDQHHDLDKFAGEWEGAGFGGYQWRTRIAVQKKANCHNSYWTDALGLELSITKDSKRAITPTGNLIPGTSFIQGWGLPWEQKKQSVDPNIYTMLFSYGEADHPYKGAVQIYLYMNADQDTIVIRRGIIIEADANTPDYIPPGGYLAEVCTLRRVKK</sequence>
<feature type="non-terminal residue" evidence="1">
    <location>
        <position position="285"/>
    </location>
</feature>
<proteinExistence type="predicted"/>
<evidence type="ECO:0000313" key="1">
    <source>
        <dbReference type="EMBL" id="KXB75371.1"/>
    </source>
</evidence>